<dbReference type="InterPro" id="IPR008991">
    <property type="entry name" value="Translation_prot_SH3-like_sf"/>
</dbReference>
<evidence type="ECO:0000313" key="5">
    <source>
        <dbReference type="EMBL" id="BCJ90322.1"/>
    </source>
</evidence>
<dbReference type="SUPFAM" id="SSF82679">
    <property type="entry name" value="N-utilization substance G protein NusG, N-terminal domain"/>
    <property type="match status" value="1"/>
</dbReference>
<dbReference type="SUPFAM" id="SSF50104">
    <property type="entry name" value="Translation proteins SH3-like domain"/>
    <property type="match status" value="1"/>
</dbReference>
<keyword evidence="3" id="KW-0804">Transcription</keyword>
<sequence length="174" mass="19255">MNAAAPKEWHILYTEPKGEEGVALALSKSGVPVFLPKIKRDRVLRHTRKYKTPKYKTVEAVMFPRYVFAAADRIDLSEVDGVNGVLRRDGKWARISNDVIEDLRVAIDLGLFDSTRDKKAIFKPGQDVVIEEGPFAGLGAKVKKALSGQDAEILVDLLGRSTLVRVDLDLIKAA</sequence>
<dbReference type="Proteomes" id="UP000515317">
    <property type="component" value="Chromosome"/>
</dbReference>
<dbReference type="Pfam" id="PF02357">
    <property type="entry name" value="NusG"/>
    <property type="match status" value="1"/>
</dbReference>
<dbReference type="InterPro" id="IPR043425">
    <property type="entry name" value="NusG-like"/>
</dbReference>
<keyword evidence="6" id="KW-1185">Reference proteome</keyword>
<evidence type="ECO:0000256" key="1">
    <source>
        <dbReference type="ARBA" id="ARBA00022814"/>
    </source>
</evidence>
<dbReference type="KEGG" id="tso:IZ6_10570"/>
<dbReference type="CDD" id="cd06091">
    <property type="entry name" value="KOW_NusG"/>
    <property type="match status" value="1"/>
</dbReference>
<organism evidence="5 6">
    <name type="scientific">Terrihabitans soli</name>
    <dbReference type="NCBI Taxonomy" id="708113"/>
    <lineage>
        <taxon>Bacteria</taxon>
        <taxon>Pseudomonadati</taxon>
        <taxon>Pseudomonadota</taxon>
        <taxon>Alphaproteobacteria</taxon>
        <taxon>Hyphomicrobiales</taxon>
        <taxon>Terrihabitans</taxon>
    </lineage>
</organism>
<dbReference type="RefSeq" id="WP_222876956.1">
    <property type="nucleotide sequence ID" value="NZ_AP023361.1"/>
</dbReference>
<dbReference type="Gene3D" id="3.30.70.940">
    <property type="entry name" value="NusG, N-terminal domain"/>
    <property type="match status" value="1"/>
</dbReference>
<name>A0A6S6QSS5_9HYPH</name>
<dbReference type="InterPro" id="IPR006645">
    <property type="entry name" value="NGN-like_dom"/>
</dbReference>
<dbReference type="InterPro" id="IPR036735">
    <property type="entry name" value="NGN_dom_sf"/>
</dbReference>
<keyword evidence="1" id="KW-0889">Transcription antitermination</keyword>
<dbReference type="PANTHER" id="PTHR30265">
    <property type="entry name" value="RHO-INTERACTING TRANSCRIPTION TERMINATION FACTOR NUSG"/>
    <property type="match status" value="1"/>
</dbReference>
<dbReference type="AlphaFoldDB" id="A0A6S6QSS5"/>
<proteinExistence type="predicted"/>
<dbReference type="EMBL" id="AP023361">
    <property type="protein sequence ID" value="BCJ90322.1"/>
    <property type="molecule type" value="Genomic_DNA"/>
</dbReference>
<accession>A0A6S6QSS5</accession>
<dbReference type="GO" id="GO:0006354">
    <property type="term" value="P:DNA-templated transcription elongation"/>
    <property type="evidence" value="ECO:0007669"/>
    <property type="project" value="InterPro"/>
</dbReference>
<protein>
    <submittedName>
        <fullName evidence="5">Transcriptional antiterminator</fullName>
    </submittedName>
</protein>
<evidence type="ECO:0000256" key="3">
    <source>
        <dbReference type="ARBA" id="ARBA00023163"/>
    </source>
</evidence>
<evidence type="ECO:0000256" key="2">
    <source>
        <dbReference type="ARBA" id="ARBA00023015"/>
    </source>
</evidence>
<feature type="domain" description="NusG-like N-terminal" evidence="4">
    <location>
        <begin position="7"/>
        <end position="104"/>
    </location>
</feature>
<dbReference type="PANTHER" id="PTHR30265:SF4">
    <property type="entry name" value="KOW MOTIF FAMILY PROTEIN, EXPRESSED"/>
    <property type="match status" value="1"/>
</dbReference>
<reference evidence="5 6" key="1">
    <citation type="submission" date="2020-08" db="EMBL/GenBank/DDBJ databases">
        <title>Genome sequence of Rhizobiales bacterium strain IZ6.</title>
        <authorList>
            <person name="Nakai R."/>
            <person name="Naganuma T."/>
        </authorList>
    </citation>
    <scope>NUCLEOTIDE SEQUENCE [LARGE SCALE GENOMIC DNA]</scope>
    <source>
        <strain evidence="5 6">IZ6</strain>
    </source>
</reference>
<evidence type="ECO:0000313" key="6">
    <source>
        <dbReference type="Proteomes" id="UP000515317"/>
    </source>
</evidence>
<evidence type="ECO:0000259" key="4">
    <source>
        <dbReference type="Pfam" id="PF02357"/>
    </source>
</evidence>
<dbReference type="GO" id="GO:0031564">
    <property type="term" value="P:transcription antitermination"/>
    <property type="evidence" value="ECO:0007669"/>
    <property type="project" value="UniProtKB-KW"/>
</dbReference>
<gene>
    <name evidence="5" type="ORF">IZ6_10570</name>
</gene>
<keyword evidence="2" id="KW-0805">Transcription regulation</keyword>